<evidence type="ECO:0000259" key="1">
    <source>
        <dbReference type="Pfam" id="PF12728"/>
    </source>
</evidence>
<feature type="domain" description="Helix-turn-helix" evidence="1">
    <location>
        <begin position="40"/>
        <end position="86"/>
    </location>
</feature>
<sequence length="105" mass="12550">MEIVNIEARTYEAMMSRFEQFARKVELLCDRHQEKTLKQWMDNQDVCIILNISPRTLQTYRDNGTLPYSQVNHKMYYRPEDVQAALRLLGEKQPERGRKEAPYGR</sequence>
<dbReference type="AlphaFoldDB" id="A0A5M8NWT9"/>
<dbReference type="PANTHER" id="PTHR34585">
    <property type="match status" value="1"/>
</dbReference>
<organism evidence="2 3">
    <name type="scientific">Candidatus Ordinivivax streblomastigis</name>
    <dbReference type="NCBI Taxonomy" id="2540710"/>
    <lineage>
        <taxon>Bacteria</taxon>
        <taxon>Pseudomonadati</taxon>
        <taxon>Bacteroidota</taxon>
        <taxon>Bacteroidia</taxon>
        <taxon>Bacteroidales</taxon>
        <taxon>Candidatus Ordinivivax</taxon>
    </lineage>
</organism>
<name>A0A5M8NWT9_9BACT</name>
<proteinExistence type="predicted"/>
<dbReference type="InterPro" id="IPR009061">
    <property type="entry name" value="DNA-bd_dom_put_sf"/>
</dbReference>
<accession>A0A5M8NWT9</accession>
<protein>
    <recommendedName>
        <fullName evidence="1">Helix-turn-helix domain-containing protein</fullName>
    </recommendedName>
</protein>
<comment type="caution">
    <text evidence="2">The sequence shown here is derived from an EMBL/GenBank/DDBJ whole genome shotgun (WGS) entry which is preliminary data.</text>
</comment>
<evidence type="ECO:0000313" key="2">
    <source>
        <dbReference type="EMBL" id="KAA6301306.1"/>
    </source>
</evidence>
<dbReference type="EMBL" id="SNRX01000021">
    <property type="protein sequence ID" value="KAA6301306.1"/>
    <property type="molecule type" value="Genomic_DNA"/>
</dbReference>
<reference evidence="2 3" key="1">
    <citation type="submission" date="2019-03" db="EMBL/GenBank/DDBJ databases">
        <title>Single cell metagenomics reveals metabolic interactions within the superorganism composed of flagellate Streblomastix strix and complex community of Bacteroidetes bacteria on its surface.</title>
        <authorList>
            <person name="Treitli S.C."/>
            <person name="Kolisko M."/>
            <person name="Husnik F."/>
            <person name="Keeling P."/>
            <person name="Hampl V."/>
        </authorList>
    </citation>
    <scope>NUCLEOTIDE SEQUENCE [LARGE SCALE GENOMIC DNA]</scope>
    <source>
        <strain evidence="2">St1</strain>
    </source>
</reference>
<dbReference type="SUPFAM" id="SSF46955">
    <property type="entry name" value="Putative DNA-binding domain"/>
    <property type="match status" value="1"/>
</dbReference>
<gene>
    <name evidence="2" type="ORF">EZS26_002503</name>
</gene>
<dbReference type="PANTHER" id="PTHR34585:SF22">
    <property type="entry name" value="HELIX-TURN-HELIX DOMAIN-CONTAINING PROTEIN"/>
    <property type="match status" value="1"/>
</dbReference>
<evidence type="ECO:0000313" key="3">
    <source>
        <dbReference type="Proteomes" id="UP000324575"/>
    </source>
</evidence>
<dbReference type="InterPro" id="IPR041657">
    <property type="entry name" value="HTH_17"/>
</dbReference>
<dbReference type="Pfam" id="PF12728">
    <property type="entry name" value="HTH_17"/>
    <property type="match status" value="1"/>
</dbReference>
<dbReference type="Proteomes" id="UP000324575">
    <property type="component" value="Unassembled WGS sequence"/>
</dbReference>